<dbReference type="InterPro" id="IPR028098">
    <property type="entry name" value="Glyco_trans_4-like_N"/>
</dbReference>
<sequence length="337" mass="38754">MKETISFIFRKRDPKYNSIEGVFENLSQNIGLKYLISISNLNFSGGSPKVLWLNLRFFNKEANNIYHVTGDVQYMGIVTGRNSILTIHDVNSIVKGSFIKQMYLKLFWFWLPALFVGRITVISEFTKKELVKIIPFAKDKIRVVYNPVNPLFEFREYHFNQSKPKILLLGTKPNKNLCRVLESLKDIPCEVVLIGYPTKDQKDLAAKFNIEITYKFNLDIQDVIAEYKACHLLCFVSTYEGFGMPIIEAQAIGRPVITSNLGAMKEVAAQTALLVNPYSIDEIRGGIIKIIEDENLRRTLIQKGLRNVERFSIETVAKHYMDVYQEVSRTSNMMNLE</sequence>
<evidence type="ECO:0000313" key="5">
    <source>
        <dbReference type="Proteomes" id="UP000253436"/>
    </source>
</evidence>
<evidence type="ECO:0000313" key="4">
    <source>
        <dbReference type="EMBL" id="RCW90250.1"/>
    </source>
</evidence>
<organism evidence="4 5">
    <name type="scientific">Winogradskyella arenosi</name>
    <dbReference type="NCBI Taxonomy" id="533325"/>
    <lineage>
        <taxon>Bacteria</taxon>
        <taxon>Pseudomonadati</taxon>
        <taxon>Bacteroidota</taxon>
        <taxon>Flavobacteriia</taxon>
        <taxon>Flavobacteriales</taxon>
        <taxon>Flavobacteriaceae</taxon>
        <taxon>Winogradskyella</taxon>
    </lineage>
</organism>
<dbReference type="PANTHER" id="PTHR46401:SF2">
    <property type="entry name" value="GLYCOSYLTRANSFERASE WBBK-RELATED"/>
    <property type="match status" value="1"/>
</dbReference>
<dbReference type="CDD" id="cd03809">
    <property type="entry name" value="GT4_MtfB-like"/>
    <property type="match status" value="1"/>
</dbReference>
<dbReference type="Pfam" id="PF00534">
    <property type="entry name" value="Glycos_transf_1"/>
    <property type="match status" value="1"/>
</dbReference>
<dbReference type="EMBL" id="QPJO01000005">
    <property type="protein sequence ID" value="RCW90250.1"/>
    <property type="molecule type" value="Genomic_DNA"/>
</dbReference>
<feature type="domain" description="Glycosyl transferase family 1" evidence="2">
    <location>
        <begin position="155"/>
        <end position="304"/>
    </location>
</feature>
<keyword evidence="5" id="KW-1185">Reference proteome</keyword>
<dbReference type="OrthoDB" id="798298at2"/>
<gene>
    <name evidence="4" type="ORF">DFQ08_105139</name>
</gene>
<dbReference type="Gene3D" id="3.40.50.2000">
    <property type="entry name" value="Glycogen Phosphorylase B"/>
    <property type="match status" value="2"/>
</dbReference>
<dbReference type="GO" id="GO:0016757">
    <property type="term" value="F:glycosyltransferase activity"/>
    <property type="evidence" value="ECO:0007669"/>
    <property type="project" value="InterPro"/>
</dbReference>
<proteinExistence type="predicted"/>
<evidence type="ECO:0000256" key="1">
    <source>
        <dbReference type="ARBA" id="ARBA00022679"/>
    </source>
</evidence>
<feature type="domain" description="Glycosyltransferase subfamily 4-like N-terminal" evidence="3">
    <location>
        <begin position="79"/>
        <end position="150"/>
    </location>
</feature>
<dbReference type="InterPro" id="IPR001296">
    <property type="entry name" value="Glyco_trans_1"/>
</dbReference>
<dbReference type="PANTHER" id="PTHR46401">
    <property type="entry name" value="GLYCOSYLTRANSFERASE WBBK-RELATED"/>
    <property type="match status" value="1"/>
</dbReference>
<reference evidence="4 5" key="1">
    <citation type="submission" date="2018-07" db="EMBL/GenBank/DDBJ databases">
        <title>Genomic Encyclopedia of Type Strains, Phase III (KMG-III): the genomes of soil and plant-associated and newly described type strains.</title>
        <authorList>
            <person name="Whitman W."/>
        </authorList>
    </citation>
    <scope>NUCLEOTIDE SEQUENCE [LARGE SCALE GENOMIC DNA]</scope>
    <source>
        <strain evidence="4 5">CECT 7958</strain>
    </source>
</reference>
<protein>
    <submittedName>
        <fullName evidence="4">Glycosyl transferase family 1</fullName>
    </submittedName>
</protein>
<evidence type="ECO:0000259" key="2">
    <source>
        <dbReference type="Pfam" id="PF00534"/>
    </source>
</evidence>
<dbReference type="AlphaFoldDB" id="A0A368ZBK4"/>
<evidence type="ECO:0000259" key="3">
    <source>
        <dbReference type="Pfam" id="PF13439"/>
    </source>
</evidence>
<name>A0A368ZBK4_9FLAO</name>
<accession>A0A368ZBK4</accession>
<dbReference type="Proteomes" id="UP000253436">
    <property type="component" value="Unassembled WGS sequence"/>
</dbReference>
<dbReference type="RefSeq" id="WP_114310648.1">
    <property type="nucleotide sequence ID" value="NZ_QPJO01000005.1"/>
</dbReference>
<dbReference type="Pfam" id="PF13439">
    <property type="entry name" value="Glyco_transf_4"/>
    <property type="match status" value="1"/>
</dbReference>
<comment type="caution">
    <text evidence="4">The sequence shown here is derived from an EMBL/GenBank/DDBJ whole genome shotgun (WGS) entry which is preliminary data.</text>
</comment>
<keyword evidence="1 4" id="KW-0808">Transferase</keyword>
<dbReference type="SUPFAM" id="SSF53756">
    <property type="entry name" value="UDP-Glycosyltransferase/glycogen phosphorylase"/>
    <property type="match status" value="1"/>
</dbReference>